<dbReference type="KEGG" id="lem:LEN_3018"/>
<dbReference type="RefSeq" id="WP_074867141.1">
    <property type="nucleotide sequence ID" value="NZ_AP014940.1"/>
</dbReference>
<protein>
    <submittedName>
        <fullName evidence="1">Uncharacterized protein</fullName>
    </submittedName>
</protein>
<name>A0AAU9AH83_LYSEN</name>
<evidence type="ECO:0000313" key="2">
    <source>
        <dbReference type="Proteomes" id="UP000218824"/>
    </source>
</evidence>
<dbReference type="GeneID" id="83064847"/>
<proteinExistence type="predicted"/>
<reference evidence="1 2" key="1">
    <citation type="journal article" date="2017" name="DNA Res.">
        <title>Complete genome sequence and expression profile of the commercial lytic enzyme producer Lysobacter enzymogenes M497-1.</title>
        <authorList>
            <person name="Takami H."/>
            <person name="Toyoda A."/>
            <person name="Uchiyama I."/>
            <person name="Itoh T."/>
            <person name="Takaki Y."/>
            <person name="Arai W."/>
            <person name="Nishi S."/>
            <person name="Kawai M."/>
            <person name="Shinya K."/>
            <person name="Ikeda H."/>
        </authorList>
    </citation>
    <scope>NUCLEOTIDE SEQUENCE [LARGE SCALE GENOMIC DNA]</scope>
    <source>
        <strain evidence="1 2">M497-1</strain>
    </source>
</reference>
<dbReference type="AlphaFoldDB" id="A0AAU9AH83"/>
<accession>A0AAU9AH83</accession>
<gene>
    <name evidence="1" type="ORF">LEN_3018</name>
</gene>
<dbReference type="Proteomes" id="UP000218824">
    <property type="component" value="Chromosome"/>
</dbReference>
<sequence>MATAIKVSQCDNELHIIASTGAGSAEVCHLSSGYNDPVSYSVNLNSILPAGKYDLTLVGINWGGPAGFNVNVGGTAYTYSDQNAPVGVVWSKTIQVTV</sequence>
<evidence type="ECO:0000313" key="1">
    <source>
        <dbReference type="EMBL" id="BAV98505.1"/>
    </source>
</evidence>
<organism evidence="1 2">
    <name type="scientific">Lysobacter enzymogenes</name>
    <dbReference type="NCBI Taxonomy" id="69"/>
    <lineage>
        <taxon>Bacteria</taxon>
        <taxon>Pseudomonadati</taxon>
        <taxon>Pseudomonadota</taxon>
        <taxon>Gammaproteobacteria</taxon>
        <taxon>Lysobacterales</taxon>
        <taxon>Lysobacteraceae</taxon>
        <taxon>Lysobacter</taxon>
    </lineage>
</organism>
<dbReference type="EMBL" id="AP014940">
    <property type="protein sequence ID" value="BAV98505.1"/>
    <property type="molecule type" value="Genomic_DNA"/>
</dbReference>